<feature type="domain" description="Glucosyltransferase 3-like N-terminal" evidence="2">
    <location>
        <begin position="10"/>
        <end position="151"/>
    </location>
</feature>
<keyword evidence="5" id="KW-1185">Reference proteome</keyword>
<reference evidence="4 5" key="2">
    <citation type="submission" date="2017-10" db="EMBL/GenBank/DDBJ databases">
        <authorList>
            <person name="Banno H."/>
            <person name="Chua N.-H."/>
        </authorList>
    </citation>
    <scope>NUCLEOTIDE SEQUENCE [LARGE SCALE GENOMIC DNA]</scope>
    <source>
        <strain evidence="4 5">JK623</strain>
    </source>
</reference>
<proteinExistence type="predicted"/>
<evidence type="ECO:0000259" key="3">
    <source>
        <dbReference type="Pfam" id="PF26337"/>
    </source>
</evidence>
<name>A0A2G3E6A1_9FIRM</name>
<sequence length="279" mass="31901">MRIFCTKINNYSGINERKQEIINHAAQNLGYQTISLFKFPDQVDSDQELMYRMFGIFAAFDQDDVLFFQYPSMVSLRYDTAVMNQVARYQNATKIVIVEDFGSRIDPEHYPSLDDEVNLLNQADLLILQGNEMLEELKQHGLNGVHVILQKVWDYPLNEEPNENDVKVKDGFGILTGPNNLNPLYMGYYIRNNLPVIALQGTPGAEFVEKFQVGLCVTNEQMQQLDIQSLVMSTPREQLERILKKTAAMAPLMEEGAYSKTLLMHALVAAQELKIKKIK</sequence>
<dbReference type="Proteomes" id="UP000224563">
    <property type="component" value="Unassembled WGS sequence"/>
</dbReference>
<evidence type="ECO:0008006" key="6">
    <source>
        <dbReference type="Google" id="ProtNLM"/>
    </source>
</evidence>
<reference evidence="4 5" key="1">
    <citation type="submission" date="2017-10" db="EMBL/GenBank/DDBJ databases">
        <title>Resolving the taxonomy of Roseburia spp., Eubacterium rectale and Agathobacter spp. through phylogenomic analysis.</title>
        <authorList>
            <person name="Sheridan P.O."/>
            <person name="Walker A.W."/>
            <person name="Duncan S.H."/>
            <person name="Scott K.P."/>
            <person name="Toole P.W.O."/>
            <person name="Luis P."/>
            <person name="Flint H.J."/>
        </authorList>
    </citation>
    <scope>NUCLEOTIDE SEQUENCE [LARGE SCALE GENOMIC DNA]</scope>
    <source>
        <strain evidence="4 5">JK623</strain>
    </source>
</reference>
<keyword evidence="1" id="KW-0808">Transferase</keyword>
<dbReference type="EMBL" id="PDYG01000003">
    <property type="protein sequence ID" value="PHU38710.1"/>
    <property type="molecule type" value="Genomic_DNA"/>
</dbReference>
<gene>
    <name evidence="4" type="ORF">CSX02_00765</name>
</gene>
<dbReference type="InterPro" id="IPR058591">
    <property type="entry name" value="Gtf3_N"/>
</dbReference>
<dbReference type="RefSeq" id="WP_099385266.1">
    <property type="nucleotide sequence ID" value="NZ_JANSWH010000066.1"/>
</dbReference>
<dbReference type="Pfam" id="PF26337">
    <property type="entry name" value="Gtf3_C"/>
    <property type="match status" value="1"/>
</dbReference>
<dbReference type="InterPro" id="IPR058592">
    <property type="entry name" value="Gtf3_C"/>
</dbReference>
<accession>A0A2G3E6A1</accession>
<comment type="caution">
    <text evidence="4">The sequence shown here is derived from an EMBL/GenBank/DDBJ whole genome shotgun (WGS) entry which is preliminary data.</text>
</comment>
<evidence type="ECO:0000259" key="2">
    <source>
        <dbReference type="Pfam" id="PF26334"/>
    </source>
</evidence>
<evidence type="ECO:0000313" key="5">
    <source>
        <dbReference type="Proteomes" id="UP000224563"/>
    </source>
</evidence>
<protein>
    <recommendedName>
        <fullName evidence="6">Beta-1,6-galactofuranosyltransferase</fullName>
    </recommendedName>
</protein>
<feature type="domain" description="Glucosyltransferase 3-like C-terminal" evidence="3">
    <location>
        <begin position="182"/>
        <end position="266"/>
    </location>
</feature>
<dbReference type="Gene3D" id="3.40.50.2000">
    <property type="entry name" value="Glycogen Phosphorylase B"/>
    <property type="match status" value="1"/>
</dbReference>
<organism evidence="4 5">
    <name type="scientific">Agathobacter ruminis</name>
    <dbReference type="NCBI Taxonomy" id="1712665"/>
    <lineage>
        <taxon>Bacteria</taxon>
        <taxon>Bacillati</taxon>
        <taxon>Bacillota</taxon>
        <taxon>Clostridia</taxon>
        <taxon>Lachnospirales</taxon>
        <taxon>Lachnospiraceae</taxon>
        <taxon>Agathobacter</taxon>
    </lineage>
</organism>
<dbReference type="AlphaFoldDB" id="A0A2G3E6A1"/>
<dbReference type="Pfam" id="PF26334">
    <property type="entry name" value="Gtf3_N"/>
    <property type="match status" value="1"/>
</dbReference>
<evidence type="ECO:0000256" key="1">
    <source>
        <dbReference type="ARBA" id="ARBA00022679"/>
    </source>
</evidence>
<evidence type="ECO:0000313" key="4">
    <source>
        <dbReference type="EMBL" id="PHU38710.1"/>
    </source>
</evidence>